<dbReference type="SUPFAM" id="SSF54285">
    <property type="entry name" value="MoaD/ThiS"/>
    <property type="match status" value="1"/>
</dbReference>
<dbReference type="CDD" id="cd00565">
    <property type="entry name" value="Ubl_ThiS"/>
    <property type="match status" value="1"/>
</dbReference>
<dbReference type="PANTHER" id="PTHR34472">
    <property type="entry name" value="SULFUR CARRIER PROTEIN THIS"/>
    <property type="match status" value="1"/>
</dbReference>
<dbReference type="PANTHER" id="PTHR34472:SF1">
    <property type="entry name" value="SULFUR CARRIER PROTEIN THIS"/>
    <property type="match status" value="1"/>
</dbReference>
<dbReference type="InterPro" id="IPR003749">
    <property type="entry name" value="ThiS/MoaD-like"/>
</dbReference>
<comment type="caution">
    <text evidence="1">The sequence shown here is derived from an EMBL/GenBank/DDBJ whole genome shotgun (WGS) entry which is preliminary data.</text>
</comment>
<dbReference type="Pfam" id="PF02597">
    <property type="entry name" value="ThiS"/>
    <property type="match status" value="1"/>
</dbReference>
<keyword evidence="2" id="KW-1185">Reference proteome</keyword>
<accession>A0A8J3TAP1</accession>
<dbReference type="RefSeq" id="WP_168114985.1">
    <property type="nucleotide sequence ID" value="NZ_BOON01000015.1"/>
</dbReference>
<dbReference type="NCBIfam" id="TIGR01683">
    <property type="entry name" value="thiS"/>
    <property type="match status" value="1"/>
</dbReference>
<evidence type="ECO:0000313" key="1">
    <source>
        <dbReference type="EMBL" id="GII22051.1"/>
    </source>
</evidence>
<dbReference type="Gene3D" id="3.10.20.30">
    <property type="match status" value="1"/>
</dbReference>
<dbReference type="InterPro" id="IPR016155">
    <property type="entry name" value="Mopterin_synth/thiamin_S_b"/>
</dbReference>
<reference evidence="1" key="1">
    <citation type="submission" date="2021-01" db="EMBL/GenBank/DDBJ databases">
        <title>Whole genome shotgun sequence of Planosporangium mesophilum NBRC 109066.</title>
        <authorList>
            <person name="Komaki H."/>
            <person name="Tamura T."/>
        </authorList>
    </citation>
    <scope>NUCLEOTIDE SEQUENCE</scope>
    <source>
        <strain evidence="1">NBRC 109066</strain>
    </source>
</reference>
<proteinExistence type="predicted"/>
<dbReference type="InterPro" id="IPR012675">
    <property type="entry name" value="Beta-grasp_dom_sf"/>
</dbReference>
<dbReference type="Proteomes" id="UP000599074">
    <property type="component" value="Unassembled WGS sequence"/>
</dbReference>
<gene>
    <name evidence="1" type="ORF">Pme01_16480</name>
</gene>
<sequence length="66" mass="6825">MDLTVNGEHRTLSGPTSVAELVSELTHRQTGVAVAVNGEVVPRSTWAARALDPGDSVEILTAVQGG</sequence>
<dbReference type="EMBL" id="BOON01000015">
    <property type="protein sequence ID" value="GII22051.1"/>
    <property type="molecule type" value="Genomic_DNA"/>
</dbReference>
<protein>
    <submittedName>
        <fullName evidence="1">Thiamine biosynthesis protein ThiS</fullName>
    </submittedName>
</protein>
<organism evidence="1 2">
    <name type="scientific">Planosporangium mesophilum</name>
    <dbReference type="NCBI Taxonomy" id="689768"/>
    <lineage>
        <taxon>Bacteria</taxon>
        <taxon>Bacillati</taxon>
        <taxon>Actinomycetota</taxon>
        <taxon>Actinomycetes</taxon>
        <taxon>Micromonosporales</taxon>
        <taxon>Micromonosporaceae</taxon>
        <taxon>Planosporangium</taxon>
    </lineage>
</organism>
<dbReference type="AlphaFoldDB" id="A0A8J3TAP1"/>
<evidence type="ECO:0000313" key="2">
    <source>
        <dbReference type="Proteomes" id="UP000599074"/>
    </source>
</evidence>
<dbReference type="InterPro" id="IPR010035">
    <property type="entry name" value="Thi_S"/>
</dbReference>
<name>A0A8J3TAP1_9ACTN</name>